<name>A0A443S2V2_9ACAR</name>
<sequence length="49" mass="5746">MLFENYVTQSLKWTVNMWNWHCGIQPDTKIKTSCGICHIPTPMLYSQTV</sequence>
<proteinExistence type="predicted"/>
<evidence type="ECO:0000313" key="2">
    <source>
        <dbReference type="Proteomes" id="UP000288716"/>
    </source>
</evidence>
<dbReference type="VEuPathDB" id="VectorBase:LDEU010227"/>
<evidence type="ECO:0000313" key="1">
    <source>
        <dbReference type="EMBL" id="RWS21814.1"/>
    </source>
</evidence>
<accession>A0A443S2V2</accession>
<organism evidence="1 2">
    <name type="scientific">Leptotrombidium deliense</name>
    <dbReference type="NCBI Taxonomy" id="299467"/>
    <lineage>
        <taxon>Eukaryota</taxon>
        <taxon>Metazoa</taxon>
        <taxon>Ecdysozoa</taxon>
        <taxon>Arthropoda</taxon>
        <taxon>Chelicerata</taxon>
        <taxon>Arachnida</taxon>
        <taxon>Acari</taxon>
        <taxon>Acariformes</taxon>
        <taxon>Trombidiformes</taxon>
        <taxon>Prostigmata</taxon>
        <taxon>Anystina</taxon>
        <taxon>Parasitengona</taxon>
        <taxon>Trombiculoidea</taxon>
        <taxon>Trombiculidae</taxon>
        <taxon>Leptotrombidium</taxon>
    </lineage>
</organism>
<gene>
    <name evidence="1" type="ORF">B4U80_04121</name>
</gene>
<reference evidence="1 2" key="1">
    <citation type="journal article" date="2018" name="Gigascience">
        <title>Genomes of trombidid mites reveal novel predicted allergens and laterally-transferred genes associated with secondary metabolism.</title>
        <authorList>
            <person name="Dong X."/>
            <person name="Chaisiri K."/>
            <person name="Xia D."/>
            <person name="Armstrong S.D."/>
            <person name="Fang Y."/>
            <person name="Donnelly M.J."/>
            <person name="Kadowaki T."/>
            <person name="McGarry J.W."/>
            <person name="Darby A.C."/>
            <person name="Makepeace B.L."/>
        </authorList>
    </citation>
    <scope>NUCLEOTIDE SEQUENCE [LARGE SCALE GENOMIC DNA]</scope>
    <source>
        <strain evidence="1">UoL-UT</strain>
    </source>
</reference>
<dbReference type="AlphaFoldDB" id="A0A443S2V2"/>
<keyword evidence="2" id="KW-1185">Reference proteome</keyword>
<protein>
    <submittedName>
        <fullName evidence="1">Uncharacterized protein</fullName>
    </submittedName>
</protein>
<dbReference type="EMBL" id="NCKV01010726">
    <property type="protein sequence ID" value="RWS21814.1"/>
    <property type="molecule type" value="Genomic_DNA"/>
</dbReference>
<dbReference type="Proteomes" id="UP000288716">
    <property type="component" value="Unassembled WGS sequence"/>
</dbReference>
<comment type="caution">
    <text evidence="1">The sequence shown here is derived from an EMBL/GenBank/DDBJ whole genome shotgun (WGS) entry which is preliminary data.</text>
</comment>